<keyword evidence="7" id="KW-1185">Reference proteome</keyword>
<evidence type="ECO:0000256" key="2">
    <source>
        <dbReference type="ARBA" id="ARBA00023125"/>
    </source>
</evidence>
<dbReference type="Pfam" id="PF00440">
    <property type="entry name" value="TetR_N"/>
    <property type="match status" value="1"/>
</dbReference>
<evidence type="ECO:0000256" key="1">
    <source>
        <dbReference type="ARBA" id="ARBA00023015"/>
    </source>
</evidence>
<feature type="DNA-binding region" description="H-T-H motif" evidence="4">
    <location>
        <begin position="49"/>
        <end position="68"/>
    </location>
</feature>
<feature type="domain" description="HTH tetR-type" evidence="5">
    <location>
        <begin position="26"/>
        <end position="86"/>
    </location>
</feature>
<evidence type="ECO:0000256" key="4">
    <source>
        <dbReference type="PROSITE-ProRule" id="PRU00335"/>
    </source>
</evidence>
<evidence type="ECO:0000256" key="3">
    <source>
        <dbReference type="ARBA" id="ARBA00023163"/>
    </source>
</evidence>
<sequence length="216" mass="25062">MNTNREREFFVSDQVPAATRRERRKQEYRQRILDAAIEVFESIGCEAATLESICEAADVSRPTFYKYFDGKPALIRALAEQLWLNVAQQFDSEFDHTNETIDDYLAHFFTIVRLEFSKYSRLERELIRYSMTQSTGDDHSINLLKTLTQMFSGAYLKAAQKGQLNLAYPVDFMAEMTMASINTVMMSWAMDEQYPLAERLDQLASYLPDTLRIAKK</sequence>
<reference evidence="6 7" key="1">
    <citation type="submission" date="2019-11" db="EMBL/GenBank/DDBJ databases">
        <authorList>
            <person name="Holert J."/>
        </authorList>
    </citation>
    <scope>NUCLEOTIDE SEQUENCE [LARGE SCALE GENOMIC DNA]</scope>
    <source>
        <strain evidence="6">SB11_3</strain>
    </source>
</reference>
<evidence type="ECO:0000313" key="6">
    <source>
        <dbReference type="EMBL" id="CAA0123663.1"/>
    </source>
</evidence>
<dbReference type="Gene3D" id="1.10.357.10">
    <property type="entry name" value="Tetracycline Repressor, domain 2"/>
    <property type="match status" value="1"/>
</dbReference>
<dbReference type="PANTHER" id="PTHR30055:SF234">
    <property type="entry name" value="HTH-TYPE TRANSCRIPTIONAL REGULATOR BETI"/>
    <property type="match status" value="1"/>
</dbReference>
<dbReference type="GO" id="GO:0000976">
    <property type="term" value="F:transcription cis-regulatory region binding"/>
    <property type="evidence" value="ECO:0007669"/>
    <property type="project" value="TreeGrafter"/>
</dbReference>
<gene>
    <name evidence="6" type="primary">ttgW</name>
    <name evidence="6" type="ORF">OPDIPICF_02844</name>
</gene>
<accession>A0A5S9QUZ4</accession>
<dbReference type="InterPro" id="IPR001647">
    <property type="entry name" value="HTH_TetR"/>
</dbReference>
<evidence type="ECO:0000259" key="5">
    <source>
        <dbReference type="PROSITE" id="PS50977"/>
    </source>
</evidence>
<dbReference type="AlphaFoldDB" id="A0A5S9QUZ4"/>
<proteinExistence type="predicted"/>
<dbReference type="InterPro" id="IPR009057">
    <property type="entry name" value="Homeodomain-like_sf"/>
</dbReference>
<dbReference type="Proteomes" id="UP000441399">
    <property type="component" value="Unassembled WGS sequence"/>
</dbReference>
<protein>
    <submittedName>
        <fullName evidence="6">Putative HTH-type transcriptional regulator TtgW</fullName>
    </submittedName>
</protein>
<dbReference type="GO" id="GO:0003700">
    <property type="term" value="F:DNA-binding transcription factor activity"/>
    <property type="evidence" value="ECO:0007669"/>
    <property type="project" value="TreeGrafter"/>
</dbReference>
<dbReference type="PRINTS" id="PR00455">
    <property type="entry name" value="HTHTETR"/>
</dbReference>
<dbReference type="PANTHER" id="PTHR30055">
    <property type="entry name" value="HTH-TYPE TRANSCRIPTIONAL REGULATOR RUTR"/>
    <property type="match status" value="1"/>
</dbReference>
<evidence type="ECO:0000313" key="7">
    <source>
        <dbReference type="Proteomes" id="UP000441399"/>
    </source>
</evidence>
<dbReference type="PROSITE" id="PS50977">
    <property type="entry name" value="HTH_TETR_2"/>
    <property type="match status" value="1"/>
</dbReference>
<name>A0A5S9QUZ4_9GAMM</name>
<organism evidence="6 7">
    <name type="scientific">BD1-7 clade bacterium</name>
    <dbReference type="NCBI Taxonomy" id="2029982"/>
    <lineage>
        <taxon>Bacteria</taxon>
        <taxon>Pseudomonadati</taxon>
        <taxon>Pseudomonadota</taxon>
        <taxon>Gammaproteobacteria</taxon>
        <taxon>Cellvibrionales</taxon>
        <taxon>Spongiibacteraceae</taxon>
        <taxon>BD1-7 clade</taxon>
    </lineage>
</organism>
<keyword evidence="2 4" id="KW-0238">DNA-binding</keyword>
<keyword evidence="1" id="KW-0805">Transcription regulation</keyword>
<dbReference type="SUPFAM" id="SSF46689">
    <property type="entry name" value="Homeodomain-like"/>
    <property type="match status" value="1"/>
</dbReference>
<keyword evidence="3" id="KW-0804">Transcription</keyword>
<dbReference type="EMBL" id="CACSIO010000056">
    <property type="protein sequence ID" value="CAA0123663.1"/>
    <property type="molecule type" value="Genomic_DNA"/>
</dbReference>
<dbReference type="InterPro" id="IPR050109">
    <property type="entry name" value="HTH-type_TetR-like_transc_reg"/>
</dbReference>